<proteinExistence type="predicted"/>
<dbReference type="RefSeq" id="WP_390365002.1">
    <property type="nucleotide sequence ID" value="NZ_JBHTKJ010000076.1"/>
</dbReference>
<feature type="domain" description="PilZ" evidence="2">
    <location>
        <begin position="81"/>
        <end position="162"/>
    </location>
</feature>
<dbReference type="Gene3D" id="2.40.10.220">
    <property type="entry name" value="predicted glycosyltransferase like domains"/>
    <property type="match status" value="1"/>
</dbReference>
<protein>
    <submittedName>
        <fullName evidence="3">PilZ domain-containing protein</fullName>
    </submittedName>
</protein>
<dbReference type="EMBL" id="JBHTKJ010000076">
    <property type="protein sequence ID" value="MFD1040681.1"/>
    <property type="molecule type" value="Genomic_DNA"/>
</dbReference>
<gene>
    <name evidence="3" type="ORF">ACFQ3N_20165</name>
</gene>
<reference evidence="4" key="1">
    <citation type="journal article" date="2019" name="Int. J. Syst. Evol. Microbiol.">
        <title>The Global Catalogue of Microorganisms (GCM) 10K type strain sequencing project: providing services to taxonomists for standard genome sequencing and annotation.</title>
        <authorList>
            <consortium name="The Broad Institute Genomics Platform"/>
            <consortium name="The Broad Institute Genome Sequencing Center for Infectious Disease"/>
            <person name="Wu L."/>
            <person name="Ma J."/>
        </authorList>
    </citation>
    <scope>NUCLEOTIDE SEQUENCE [LARGE SCALE GENOMIC DNA]</scope>
    <source>
        <strain evidence="4">CCUG 56754</strain>
    </source>
</reference>
<name>A0ABW3LQK9_9BACI</name>
<comment type="caution">
    <text evidence="3">The sequence shown here is derived from an EMBL/GenBank/DDBJ whole genome shotgun (WGS) entry which is preliminary data.</text>
</comment>
<dbReference type="InterPro" id="IPR009875">
    <property type="entry name" value="PilZ_domain"/>
</dbReference>
<keyword evidence="1" id="KW-0812">Transmembrane</keyword>
<accession>A0ABW3LQK9</accession>
<evidence type="ECO:0000256" key="1">
    <source>
        <dbReference type="SAM" id="Phobius"/>
    </source>
</evidence>
<evidence type="ECO:0000313" key="4">
    <source>
        <dbReference type="Proteomes" id="UP001597040"/>
    </source>
</evidence>
<keyword evidence="4" id="KW-1185">Reference proteome</keyword>
<feature type="transmembrane region" description="Helical" evidence="1">
    <location>
        <begin position="6"/>
        <end position="23"/>
    </location>
</feature>
<evidence type="ECO:0000259" key="2">
    <source>
        <dbReference type="Pfam" id="PF07238"/>
    </source>
</evidence>
<keyword evidence="1" id="KW-1133">Transmembrane helix</keyword>
<dbReference type="Proteomes" id="UP001597040">
    <property type="component" value="Unassembled WGS sequence"/>
</dbReference>
<dbReference type="Pfam" id="PF07238">
    <property type="entry name" value="PilZ"/>
    <property type="match status" value="1"/>
</dbReference>
<organism evidence="3 4">
    <name type="scientific">Virgibacillus byunsanensis</name>
    <dbReference type="NCBI Taxonomy" id="570945"/>
    <lineage>
        <taxon>Bacteria</taxon>
        <taxon>Bacillati</taxon>
        <taxon>Bacillota</taxon>
        <taxon>Bacilli</taxon>
        <taxon>Bacillales</taxon>
        <taxon>Bacillaceae</taxon>
        <taxon>Virgibacillus</taxon>
    </lineage>
</organism>
<keyword evidence="1" id="KW-0472">Membrane</keyword>
<sequence>MIILSIYGLIVNVLLVVFFIYGYKVIINQRAKIESLNKEINDSRKQPTKQNTDPRRNFRVEISHLPCEVTFIEIENDKMKNLENSKITAILENVSSTGLKFDSKYNFPVKYKIKIRVKFELKEELFSFKGYIVRKEEHVKNKMNSYGIQFIETGMKDQQQLIVKLNQIEAERRKKKIS</sequence>
<dbReference type="SUPFAM" id="SSF141371">
    <property type="entry name" value="PilZ domain-like"/>
    <property type="match status" value="1"/>
</dbReference>
<evidence type="ECO:0000313" key="3">
    <source>
        <dbReference type="EMBL" id="MFD1040681.1"/>
    </source>
</evidence>